<comment type="similarity">
    <text evidence="2">Belongs to the prokaryotic Ku family.</text>
</comment>
<dbReference type="InterPro" id="IPR009187">
    <property type="entry name" value="Prok_Ku"/>
</dbReference>
<evidence type="ECO:0000313" key="5">
    <source>
        <dbReference type="EMBL" id="AKZ65344.1"/>
    </source>
</evidence>
<dbReference type="Proteomes" id="UP000063429">
    <property type="component" value="Chromosome"/>
</dbReference>
<feature type="compositionally biased region" description="Low complexity" evidence="3">
    <location>
        <begin position="293"/>
        <end position="302"/>
    </location>
</feature>
<evidence type="ECO:0000256" key="2">
    <source>
        <dbReference type="HAMAP-Rule" id="MF_01875"/>
    </source>
</evidence>
<dbReference type="PANTHER" id="PTHR41251">
    <property type="entry name" value="NON-HOMOLOGOUS END JOINING PROTEIN KU"/>
    <property type="match status" value="1"/>
</dbReference>
<keyword evidence="1 2" id="KW-0238">DNA-binding</keyword>
<keyword evidence="2" id="KW-0227">DNA damage</keyword>
<dbReference type="RefSeq" id="WP_053201560.1">
    <property type="nucleotide sequence ID" value="NZ_CP011409.1"/>
</dbReference>
<dbReference type="CDD" id="cd00789">
    <property type="entry name" value="KU_like"/>
    <property type="match status" value="1"/>
</dbReference>
<proteinExistence type="inferred from homology"/>
<feature type="region of interest" description="Disordered" evidence="3">
    <location>
        <begin position="264"/>
        <end position="302"/>
    </location>
</feature>
<dbReference type="NCBIfam" id="TIGR02772">
    <property type="entry name" value="Ku_bact"/>
    <property type="match status" value="1"/>
</dbReference>
<evidence type="ECO:0000313" key="6">
    <source>
        <dbReference type="Proteomes" id="UP000063429"/>
    </source>
</evidence>
<sequence length="302" mass="33700">MRRALWKGAISFGLINIPVELFTAEKHDELDFTMLDKRDLSPVGYKRISKKTGKEVVWDNIVKGYEYEDGKYVLLSDEDLRRANVEATQTIDIESFVDAVQIPITYYEQPYYLAPLKSGAKAYALLRETLRKSGKVALARIVIRTRQHIAALTPFDDIINLITLRYPAELRAPDDLPVPDANPKKAGLSAKEVEMAQSLVESMSGEWDPESLRDTYRDDILAMVQKKIRSRQTHEIAEPEADDDSKPRSSAKVIDLMALLKQSIDGKGKKPAASAAKSRSKVGARPAAKTRARAASATRARA</sequence>
<dbReference type="SUPFAM" id="SSF100939">
    <property type="entry name" value="SPOC domain-like"/>
    <property type="match status" value="1"/>
</dbReference>
<dbReference type="Pfam" id="PF02735">
    <property type="entry name" value="Ku"/>
    <property type="match status" value="1"/>
</dbReference>
<feature type="region of interest" description="Disordered" evidence="3">
    <location>
        <begin position="228"/>
        <end position="252"/>
    </location>
</feature>
<organism evidence="5 6">
    <name type="scientific">Herbaspirillum hiltneri N3</name>
    <dbReference type="NCBI Taxonomy" id="1262470"/>
    <lineage>
        <taxon>Bacteria</taxon>
        <taxon>Pseudomonadati</taxon>
        <taxon>Pseudomonadota</taxon>
        <taxon>Betaproteobacteria</taxon>
        <taxon>Burkholderiales</taxon>
        <taxon>Oxalobacteraceae</taxon>
        <taxon>Herbaspirillum</taxon>
    </lineage>
</organism>
<protein>
    <recommendedName>
        <fullName evidence="2">Non-homologous end joining protein Ku</fullName>
    </recommendedName>
</protein>
<reference evidence="6" key="1">
    <citation type="journal article" date="2015" name="Genome Announc.">
        <title>Complete Genome Sequence of Herbaspirillum hiltneri N3 (DSM 17495), Isolated from Surface-Sterilized Wheat Roots.</title>
        <authorList>
            <person name="Guizelini D."/>
            <person name="Saizaki P.M."/>
            <person name="Coimbra N.A."/>
            <person name="Weiss V.A."/>
            <person name="Faoro H."/>
            <person name="Sfeir M.Z."/>
            <person name="Baura V.A."/>
            <person name="Monteiro R.A."/>
            <person name="Chubatsu L.S."/>
            <person name="Souza E.M."/>
            <person name="Cruz L.M."/>
            <person name="Pedrosa F.O."/>
            <person name="Raittz R.T."/>
            <person name="Marchaukoski J.N."/>
            <person name="Steffens M.B."/>
        </authorList>
    </citation>
    <scope>NUCLEOTIDE SEQUENCE [LARGE SCALE GENOMIC DNA]</scope>
    <source>
        <strain evidence="6">N3</strain>
    </source>
</reference>
<feature type="compositionally biased region" description="Basic residues" evidence="3">
    <location>
        <begin position="278"/>
        <end position="292"/>
    </location>
</feature>
<evidence type="ECO:0000259" key="4">
    <source>
        <dbReference type="SMART" id="SM00559"/>
    </source>
</evidence>
<dbReference type="EMBL" id="CP011409">
    <property type="protein sequence ID" value="AKZ65344.1"/>
    <property type="molecule type" value="Genomic_DNA"/>
</dbReference>
<dbReference type="HAMAP" id="MF_01875">
    <property type="entry name" value="Prokaryotic_Ku"/>
    <property type="match status" value="1"/>
</dbReference>
<dbReference type="PIRSF" id="PIRSF006493">
    <property type="entry name" value="Prok_Ku"/>
    <property type="match status" value="1"/>
</dbReference>
<evidence type="ECO:0000256" key="1">
    <source>
        <dbReference type="ARBA" id="ARBA00023125"/>
    </source>
</evidence>
<dbReference type="Gene3D" id="2.40.290.10">
    <property type="match status" value="1"/>
</dbReference>
<dbReference type="SMART" id="SM00559">
    <property type="entry name" value="Ku78"/>
    <property type="match status" value="1"/>
</dbReference>
<evidence type="ECO:0000256" key="3">
    <source>
        <dbReference type="SAM" id="MobiDB-lite"/>
    </source>
</evidence>
<dbReference type="PANTHER" id="PTHR41251:SF1">
    <property type="entry name" value="NON-HOMOLOGOUS END JOINING PROTEIN KU"/>
    <property type="match status" value="1"/>
</dbReference>
<dbReference type="InterPro" id="IPR016194">
    <property type="entry name" value="SPOC-like_C_dom_sf"/>
</dbReference>
<name>A0ABM5V721_9BURK</name>
<accession>A0ABM5V721</accession>
<gene>
    <name evidence="2" type="primary">ku</name>
    <name evidence="5" type="ORF">F506_12895</name>
</gene>
<comment type="subunit">
    <text evidence="2">Homodimer. Interacts with LigD.</text>
</comment>
<keyword evidence="2" id="KW-0234">DNA repair</keyword>
<keyword evidence="2" id="KW-0233">DNA recombination</keyword>
<keyword evidence="6" id="KW-1185">Reference proteome</keyword>
<comment type="function">
    <text evidence="2">With LigD forms a non-homologous end joining (NHEJ) DNA repair enzyme, which repairs dsDNA breaks with reduced fidelity. Binds linear dsDNA with 5'- and 3'- overhangs but not closed circular dsDNA nor ssDNA. Recruits and stimulates the ligase activity of LigD.</text>
</comment>
<dbReference type="InterPro" id="IPR006164">
    <property type="entry name" value="DNA_bd_Ku70/Ku80"/>
</dbReference>
<feature type="domain" description="Ku" evidence="4">
    <location>
        <begin position="53"/>
        <end position="181"/>
    </location>
</feature>